<dbReference type="InterPro" id="IPR003903">
    <property type="entry name" value="UIM_dom"/>
</dbReference>
<sequence>MDELALRQLNGGEDEDEALRRALALSMGEAGDAQVTWTHQVSVDCHDCLSSLNSLSSLSSLVGASFAGVSLASSYQR</sequence>
<accession>A0ABP0B2E5</accession>
<reference evidence="1 2" key="1">
    <citation type="submission" date="2024-01" db="EMBL/GenBank/DDBJ databases">
        <authorList>
            <person name="Allen C."/>
            <person name="Tagirdzhanova G."/>
        </authorList>
    </citation>
    <scope>NUCLEOTIDE SEQUENCE [LARGE SCALE GENOMIC DNA]</scope>
</reference>
<dbReference type="EMBL" id="CAWUHB010000007">
    <property type="protein sequence ID" value="CAK7213697.1"/>
    <property type="molecule type" value="Genomic_DNA"/>
</dbReference>
<dbReference type="Pfam" id="PF02809">
    <property type="entry name" value="UIM"/>
    <property type="match status" value="1"/>
</dbReference>
<proteinExistence type="predicted"/>
<comment type="caution">
    <text evidence="1">The sequence shown here is derived from an EMBL/GenBank/DDBJ whole genome shotgun (WGS) entry which is preliminary data.</text>
</comment>
<gene>
    <name evidence="1" type="ORF">SCUCBS95973_001887</name>
</gene>
<protein>
    <submittedName>
        <fullName evidence="1">Uncharacterized protein</fullName>
    </submittedName>
</protein>
<organism evidence="1 2">
    <name type="scientific">Sporothrix curviconia</name>
    <dbReference type="NCBI Taxonomy" id="1260050"/>
    <lineage>
        <taxon>Eukaryota</taxon>
        <taxon>Fungi</taxon>
        <taxon>Dikarya</taxon>
        <taxon>Ascomycota</taxon>
        <taxon>Pezizomycotina</taxon>
        <taxon>Sordariomycetes</taxon>
        <taxon>Sordariomycetidae</taxon>
        <taxon>Ophiostomatales</taxon>
        <taxon>Ophiostomataceae</taxon>
        <taxon>Sporothrix</taxon>
    </lineage>
</organism>
<evidence type="ECO:0000313" key="1">
    <source>
        <dbReference type="EMBL" id="CAK7213697.1"/>
    </source>
</evidence>
<dbReference type="Proteomes" id="UP001642405">
    <property type="component" value="Unassembled WGS sequence"/>
</dbReference>
<dbReference type="PROSITE" id="PS50330">
    <property type="entry name" value="UIM"/>
    <property type="match status" value="1"/>
</dbReference>
<evidence type="ECO:0000313" key="2">
    <source>
        <dbReference type="Proteomes" id="UP001642405"/>
    </source>
</evidence>
<name>A0ABP0B2E5_9PEZI</name>
<keyword evidence="2" id="KW-1185">Reference proteome</keyword>